<organism evidence="1 2">
    <name type="scientific">Pyricularia oryzae</name>
    <name type="common">Rice blast fungus</name>
    <name type="synonym">Magnaporthe oryzae</name>
    <dbReference type="NCBI Taxonomy" id="318829"/>
    <lineage>
        <taxon>Eukaryota</taxon>
        <taxon>Fungi</taxon>
        <taxon>Dikarya</taxon>
        <taxon>Ascomycota</taxon>
        <taxon>Pezizomycotina</taxon>
        <taxon>Sordariomycetes</taxon>
        <taxon>Sordariomycetidae</taxon>
        <taxon>Magnaporthales</taxon>
        <taxon>Pyriculariaceae</taxon>
        <taxon>Pyricularia</taxon>
    </lineage>
</organism>
<evidence type="ECO:0000313" key="2">
    <source>
        <dbReference type="Proteomes" id="UP000294847"/>
    </source>
</evidence>
<evidence type="ECO:0000313" key="1">
    <source>
        <dbReference type="EMBL" id="QBZ64156.1"/>
    </source>
</evidence>
<reference evidence="1 2" key="1">
    <citation type="journal article" date="2019" name="Mol. Biol. Evol.">
        <title>Blast fungal genomes show frequent chromosomal changes, gene gains and losses, and effector gene turnover.</title>
        <authorList>
            <person name="Gomez Luciano L.B."/>
            <person name="Jason Tsai I."/>
            <person name="Chuma I."/>
            <person name="Tosa Y."/>
            <person name="Chen Y.H."/>
            <person name="Li J.Y."/>
            <person name="Li M.Y."/>
            <person name="Jade Lu M.Y."/>
            <person name="Nakayashiki H."/>
            <person name="Li W.H."/>
        </authorList>
    </citation>
    <scope>NUCLEOTIDE SEQUENCE [LARGE SCALE GENOMIC DNA]</scope>
    <source>
        <strain evidence="1">MZ5-1-6</strain>
    </source>
</reference>
<dbReference type="Proteomes" id="UP000294847">
    <property type="component" value="Chromosome 6"/>
</dbReference>
<name>A0A4P7NQX1_PYROR</name>
<proteinExistence type="predicted"/>
<protein>
    <submittedName>
        <fullName evidence="1">Uncharacterized protein</fullName>
    </submittedName>
</protein>
<sequence>MKLSLLNGIVALLATTAAAFPLIEDDADMIKSFPLSRRQVDKVPRAAIFHAFNDTDCKSFEMEARFEAPRPELKNRITCVNLGNAQVASLKALFLKDGCSMFVFTDEDCLTPSVPVPLNKCVNGNFKAMTTNPECKR</sequence>
<dbReference type="EMBL" id="CP034209">
    <property type="protein sequence ID" value="QBZ64156.1"/>
    <property type="molecule type" value="Genomic_DNA"/>
</dbReference>
<accession>A0A4P7NQX1</accession>
<gene>
    <name evidence="1" type="ORF">PoMZ_05850</name>
</gene>
<dbReference type="AlphaFoldDB" id="A0A4P7NQX1"/>